<protein>
    <recommendedName>
        <fullName evidence="6">Kelch domain-containing protein</fullName>
    </recommendedName>
</protein>
<reference evidence="5" key="1">
    <citation type="submission" date="2016-05" db="EMBL/GenBank/DDBJ databases">
        <authorList>
            <person name="Naeem Raeece"/>
        </authorList>
    </citation>
    <scope>NUCLEOTIDE SEQUENCE [LARGE SCALE GENOMIC DNA]</scope>
</reference>
<feature type="region of interest" description="Disordered" evidence="3">
    <location>
        <begin position="429"/>
        <end position="457"/>
    </location>
</feature>
<evidence type="ECO:0008006" key="6">
    <source>
        <dbReference type="Google" id="ProtNLM"/>
    </source>
</evidence>
<keyword evidence="1" id="KW-0880">Kelch repeat</keyword>
<feature type="region of interest" description="Disordered" evidence="3">
    <location>
        <begin position="194"/>
        <end position="231"/>
    </location>
</feature>
<feature type="region of interest" description="Disordered" evidence="3">
    <location>
        <begin position="721"/>
        <end position="766"/>
    </location>
</feature>
<gene>
    <name evidence="4" type="ORF">PMALA_022250</name>
</gene>
<feature type="compositionally biased region" description="Low complexity" evidence="3">
    <location>
        <begin position="432"/>
        <end position="456"/>
    </location>
</feature>
<feature type="region of interest" description="Disordered" evidence="3">
    <location>
        <begin position="140"/>
        <end position="162"/>
    </location>
</feature>
<organism evidence="4 5">
    <name type="scientific">Plasmodium malariae</name>
    <dbReference type="NCBI Taxonomy" id="5858"/>
    <lineage>
        <taxon>Eukaryota</taxon>
        <taxon>Sar</taxon>
        <taxon>Alveolata</taxon>
        <taxon>Apicomplexa</taxon>
        <taxon>Aconoidasida</taxon>
        <taxon>Haemosporida</taxon>
        <taxon>Plasmodiidae</taxon>
        <taxon>Plasmodium</taxon>
        <taxon>Plasmodium (Plasmodium)</taxon>
    </lineage>
</organism>
<feature type="compositionally biased region" description="Basic residues" evidence="3">
    <location>
        <begin position="725"/>
        <end position="735"/>
    </location>
</feature>
<feature type="region of interest" description="Disordered" evidence="3">
    <location>
        <begin position="495"/>
        <end position="579"/>
    </location>
</feature>
<feature type="compositionally biased region" description="Low complexity" evidence="3">
    <location>
        <begin position="736"/>
        <end position="766"/>
    </location>
</feature>
<dbReference type="EMBL" id="FLQW01001194">
    <property type="protein sequence ID" value="SBS88326.1"/>
    <property type="molecule type" value="Genomic_DNA"/>
</dbReference>
<dbReference type="PANTHER" id="PTHR46093:SF18">
    <property type="entry name" value="FIBRONECTIN TYPE-III DOMAIN-CONTAINING PROTEIN"/>
    <property type="match status" value="1"/>
</dbReference>
<evidence type="ECO:0000256" key="1">
    <source>
        <dbReference type="ARBA" id="ARBA00022441"/>
    </source>
</evidence>
<evidence type="ECO:0000256" key="2">
    <source>
        <dbReference type="ARBA" id="ARBA00022737"/>
    </source>
</evidence>
<sequence>MNKINGSKIDDIKNIEKHLNSLNSHLHKGENYKMNKNFNIANYNLDLIKCLQNDSGIYFILDPTKAIHDKKNTEVYDIFIPENSEGVSLHVQKINEEYKCIGVNITKKGIDINTGTRIFNTKIADWLEQLFHFNKTLSVNNNKTSNNTNNSNNNSSSSNCNRLKLVNTSNSVTTESSSINPCTATVINSNSNTNSCNSSNNNSSNSNNNNSNSNSNSNNNNNSNNSNNSNCNNNNNCSNNSNCNNKNTSVAVNFTNSSGNSSNNNTNSSSSNNNNNNNTTHNSVVLNGSNLTNNSKFGSYNNNIRNASSGMQQTSITNLVKNTKNNFDNFENNENYNSVMCNKKNNKIVNQSNCNLNQTLGTSNVVTHIVPSTNLSSTQSKDTSSLSVHPHLQQMQNTKQIRLNKMNNNTHSHNKSHLLPYHNVNYEDKNSKLYNNTNGNNLNNNKNITSSNSGTTQVPANVNSEMIKNNKLGCTNRQKNMNHHMHNHQHNSEIYSAHNSHPSNHIYNNNNNNNNNSSNNNNNNSNNNSNSNNNNNNNNNINNNSNNSGNSNNNGNNNNMNHSNSHSSHSHKSQQSYNENFGYRPTLFNLLEVLANHNITTPDQRVCIRGIVTDFLNNELPHGKIYAYIGAVVGHDILHDIIRKLEKDPNRNVVPDASGLARIEAAFGLSKSSYDFMNHNSNNSSVSNIPNVLFNHHNLNSALLNNHIYSSILSNVANSNLGNHSHSHNHNHNHNLNHNVNNNGNISNNNNHNNSSNNNHNNNISLNNDRLSMEAEKFLSSGKTAAEISNILEYAKNDKFAHSCNNLLNLNKKKNLNLNNMNNMNNVNNMNGMNSMNSMNNLLNLRGDNVFGGNNNNNNSINNNNMNNINGFNGLNGLSSLSDLNNMVNGMNNNNNKGVLSAHEYLCASRNLNMHCNNLNRSNISDDEEELMKVIKKNIETYKMNNIKNILISSVFGRIKWLKIMNESPHAYLYGHSIVKFGNKLYMFGGSNSKHKKVPFNHTLTFSLIYYNYKLLPLGGNYPEERDGHTTHLISLKNGLSVFLFGGSNENIYYNDIYILDMETRKWSQRITKGKIPLPRDQHCSIVYPAKSEHLRGEKSNLTEGVIIFGGKCLYNNNIVNLNDMWIFLFQLNTWIRINYLSEEIPIGRYGMNLVWSDTNTLCLFGGEYFDASKNIKERKLLDDMWVFKLHSSAMTNGTGSNNNLMSNWNMCRNFFYNNSSSMEGTLYNPIDMIQTDAYSSQQGNRNYYHSNNSIEKNTYES</sequence>
<dbReference type="VEuPathDB" id="PlasmoDB:PmUG01_12048800"/>
<dbReference type="Gene3D" id="2.120.10.80">
    <property type="entry name" value="Kelch-type beta propeller"/>
    <property type="match status" value="1"/>
</dbReference>
<feature type="non-terminal residue" evidence="4">
    <location>
        <position position="1262"/>
    </location>
</feature>
<evidence type="ECO:0000313" key="5">
    <source>
        <dbReference type="Proteomes" id="UP000078597"/>
    </source>
</evidence>
<name>A0A1A8WAU7_PLAMA</name>
<feature type="compositionally biased region" description="Low complexity" evidence="3">
    <location>
        <begin position="498"/>
        <end position="567"/>
    </location>
</feature>
<evidence type="ECO:0000313" key="4">
    <source>
        <dbReference type="EMBL" id="SBS88326.1"/>
    </source>
</evidence>
<proteinExistence type="predicted"/>
<dbReference type="Pfam" id="PF24681">
    <property type="entry name" value="Kelch_KLHDC2_KLHL20_DRC7"/>
    <property type="match status" value="1"/>
</dbReference>
<feature type="compositionally biased region" description="Polar residues" evidence="3">
    <location>
        <begin position="284"/>
        <end position="294"/>
    </location>
</feature>
<keyword evidence="2" id="KW-0677">Repeat</keyword>
<feature type="compositionally biased region" description="Low complexity" evidence="3">
    <location>
        <begin position="254"/>
        <end position="283"/>
    </location>
</feature>
<dbReference type="InterPro" id="IPR015915">
    <property type="entry name" value="Kelch-typ_b-propeller"/>
</dbReference>
<evidence type="ECO:0000256" key="3">
    <source>
        <dbReference type="SAM" id="MobiDB-lite"/>
    </source>
</evidence>
<accession>A0A1A8WAU7</accession>
<feature type="region of interest" description="Disordered" evidence="3">
    <location>
        <begin position="254"/>
        <end position="294"/>
    </location>
</feature>
<dbReference type="Proteomes" id="UP000078597">
    <property type="component" value="Unassembled WGS sequence"/>
</dbReference>
<dbReference type="SUPFAM" id="SSF117281">
    <property type="entry name" value="Kelch motif"/>
    <property type="match status" value="1"/>
</dbReference>
<dbReference type="PANTHER" id="PTHR46093">
    <property type="entry name" value="ACYL-COA-BINDING DOMAIN-CONTAINING PROTEIN 5"/>
    <property type="match status" value="1"/>
</dbReference>
<dbReference type="AlphaFoldDB" id="A0A1A8WAU7"/>